<evidence type="ECO:0000313" key="11">
    <source>
        <dbReference type="EMBL" id="KAC9216383.1"/>
    </source>
</evidence>
<evidence type="ECO:0000256" key="10">
    <source>
        <dbReference type="ARBA" id="ARBA00023136"/>
    </source>
</evidence>
<evidence type="ECO:0000256" key="3">
    <source>
        <dbReference type="ARBA" id="ARBA00022617"/>
    </source>
</evidence>
<dbReference type="SUPFAM" id="SSF48264">
    <property type="entry name" value="Cytochrome P450"/>
    <property type="match status" value="1"/>
</dbReference>
<dbReference type="GO" id="GO:0016705">
    <property type="term" value="F:oxidoreductase activity, acting on paired donors, with incorporation or reduction of molecular oxygen"/>
    <property type="evidence" value="ECO:0007669"/>
    <property type="project" value="InterPro"/>
</dbReference>
<dbReference type="Gene3D" id="1.10.630.10">
    <property type="entry name" value="Cytochrome P450"/>
    <property type="match status" value="1"/>
</dbReference>
<keyword evidence="4" id="KW-0812">Transmembrane</keyword>
<dbReference type="GO" id="GO:0004497">
    <property type="term" value="F:monooxygenase activity"/>
    <property type="evidence" value="ECO:0007669"/>
    <property type="project" value="UniProtKB-KW"/>
</dbReference>
<evidence type="ECO:0000256" key="5">
    <source>
        <dbReference type="ARBA" id="ARBA00022723"/>
    </source>
</evidence>
<evidence type="ECO:0000256" key="7">
    <source>
        <dbReference type="ARBA" id="ARBA00023002"/>
    </source>
</evidence>
<dbReference type="GO" id="GO:0016020">
    <property type="term" value="C:membrane"/>
    <property type="evidence" value="ECO:0007669"/>
    <property type="project" value="UniProtKB-SubCell"/>
</dbReference>
<evidence type="ECO:0000256" key="1">
    <source>
        <dbReference type="ARBA" id="ARBA00004370"/>
    </source>
</evidence>
<comment type="subcellular location">
    <subcellularLocation>
        <location evidence="1">Membrane</location>
    </subcellularLocation>
</comment>
<keyword evidence="7" id="KW-0560">Oxidoreductase</keyword>
<keyword evidence="12" id="KW-1185">Reference proteome</keyword>
<sequence>MEVMMGAVLVVLLVLVAYGWQFFNWVWLRPKAMEKSLREQGLTGNRYRFFFGDLKEMVQMANQAKRKPIKLTDSIVPRVIPFNYSSAKTYCGNIFFTWLGPRPIVHVTDPPMIRQILANYNQFQKLRGNPLSKMLAKGVASDDADQWVKHRKIINPAFHVEKLKHMLPAFHISCNEMIHKWERKTKGSSCEVDVYPYLQTMASDVISRTAFGSSYEEGRKIFELQLEQAKLVLKAAQSMYIPGSQ</sequence>
<keyword evidence="10" id="KW-0472">Membrane</keyword>
<evidence type="ECO:0000256" key="2">
    <source>
        <dbReference type="ARBA" id="ARBA00010617"/>
    </source>
</evidence>
<dbReference type="InterPro" id="IPR036396">
    <property type="entry name" value="Cyt_P450_sf"/>
</dbReference>
<evidence type="ECO:0000313" key="12">
    <source>
        <dbReference type="Proteomes" id="UP000326396"/>
    </source>
</evidence>
<dbReference type="PANTHER" id="PTHR24282:SF212">
    <property type="entry name" value="CYTOCHROME P450 PROTEIN-RELATED"/>
    <property type="match status" value="1"/>
</dbReference>
<dbReference type="GO" id="GO:0005506">
    <property type="term" value="F:iron ion binding"/>
    <property type="evidence" value="ECO:0007669"/>
    <property type="project" value="InterPro"/>
</dbReference>
<organism evidence="11 12">
    <name type="scientific">Mikania micrantha</name>
    <name type="common">bitter vine</name>
    <dbReference type="NCBI Taxonomy" id="192012"/>
    <lineage>
        <taxon>Eukaryota</taxon>
        <taxon>Viridiplantae</taxon>
        <taxon>Streptophyta</taxon>
        <taxon>Embryophyta</taxon>
        <taxon>Tracheophyta</taxon>
        <taxon>Spermatophyta</taxon>
        <taxon>Magnoliopsida</taxon>
        <taxon>eudicotyledons</taxon>
        <taxon>Gunneridae</taxon>
        <taxon>Pentapetalae</taxon>
        <taxon>asterids</taxon>
        <taxon>campanulids</taxon>
        <taxon>Asterales</taxon>
        <taxon>Asteraceae</taxon>
        <taxon>Asteroideae</taxon>
        <taxon>Heliantheae alliance</taxon>
        <taxon>Eupatorieae</taxon>
        <taxon>Mikania</taxon>
    </lineage>
</organism>
<comment type="caution">
    <text evidence="11">The sequence shown here is derived from an EMBL/GenBank/DDBJ whole genome shotgun (WGS) entry which is preliminary data.</text>
</comment>
<dbReference type="InterPro" id="IPR001128">
    <property type="entry name" value="Cyt_P450"/>
</dbReference>
<accession>A0A5N6L6X5</accession>
<dbReference type="Proteomes" id="UP000326396">
    <property type="component" value="Unassembled WGS sequence"/>
</dbReference>
<keyword evidence="6" id="KW-1133">Transmembrane helix</keyword>
<dbReference type="EMBL" id="SZYD01002711">
    <property type="protein sequence ID" value="KAC9216383.1"/>
    <property type="molecule type" value="Genomic_DNA"/>
</dbReference>
<dbReference type="PANTHER" id="PTHR24282">
    <property type="entry name" value="CYTOCHROME P450 FAMILY MEMBER"/>
    <property type="match status" value="1"/>
</dbReference>
<keyword evidence="9" id="KW-0503">Monooxygenase</keyword>
<comment type="similarity">
    <text evidence="2">Belongs to the cytochrome P450 family.</text>
</comment>
<evidence type="ECO:0000256" key="8">
    <source>
        <dbReference type="ARBA" id="ARBA00023004"/>
    </source>
</evidence>
<dbReference type="OrthoDB" id="1470350at2759"/>
<evidence type="ECO:0000256" key="9">
    <source>
        <dbReference type="ARBA" id="ARBA00023033"/>
    </source>
</evidence>
<name>A0A5N6L6X5_9ASTR</name>
<dbReference type="Pfam" id="PF00067">
    <property type="entry name" value="p450"/>
    <property type="match status" value="1"/>
</dbReference>
<dbReference type="GO" id="GO:0020037">
    <property type="term" value="F:heme binding"/>
    <property type="evidence" value="ECO:0007669"/>
    <property type="project" value="InterPro"/>
</dbReference>
<dbReference type="InterPro" id="IPR050665">
    <property type="entry name" value="Cytochrome_P450_Monooxygen"/>
</dbReference>
<gene>
    <name evidence="11" type="ORF">E3N88_46191</name>
</gene>
<proteinExistence type="inferred from homology"/>
<keyword evidence="8" id="KW-0408">Iron</keyword>
<evidence type="ECO:0008006" key="13">
    <source>
        <dbReference type="Google" id="ProtNLM"/>
    </source>
</evidence>
<keyword evidence="3" id="KW-0349">Heme</keyword>
<evidence type="ECO:0000256" key="6">
    <source>
        <dbReference type="ARBA" id="ARBA00022989"/>
    </source>
</evidence>
<keyword evidence="5" id="KW-0479">Metal-binding</keyword>
<dbReference type="AlphaFoldDB" id="A0A5N6L6X5"/>
<evidence type="ECO:0000256" key="4">
    <source>
        <dbReference type="ARBA" id="ARBA00022692"/>
    </source>
</evidence>
<protein>
    <recommendedName>
        <fullName evidence="13">Cytochrome P450</fullName>
    </recommendedName>
</protein>
<reference evidence="11 12" key="1">
    <citation type="submission" date="2019-05" db="EMBL/GenBank/DDBJ databases">
        <title>Mikania micrantha, genome provides insights into the molecular mechanism of rapid growth.</title>
        <authorList>
            <person name="Liu B."/>
        </authorList>
    </citation>
    <scope>NUCLEOTIDE SEQUENCE [LARGE SCALE GENOMIC DNA]</scope>
    <source>
        <strain evidence="11">NLD-2019</strain>
        <tissue evidence="11">Leaf</tissue>
    </source>
</reference>